<evidence type="ECO:0000313" key="2">
    <source>
        <dbReference type="Proteomes" id="UP000789525"/>
    </source>
</evidence>
<feature type="non-terminal residue" evidence="1">
    <location>
        <position position="589"/>
    </location>
</feature>
<evidence type="ECO:0000313" key="1">
    <source>
        <dbReference type="EMBL" id="CAG8695734.1"/>
    </source>
</evidence>
<gene>
    <name evidence="1" type="ORF">ACOLOM_LOCUS10019</name>
</gene>
<reference evidence="1" key="1">
    <citation type="submission" date="2021-06" db="EMBL/GenBank/DDBJ databases">
        <authorList>
            <person name="Kallberg Y."/>
            <person name="Tangrot J."/>
            <person name="Rosling A."/>
        </authorList>
    </citation>
    <scope>NUCLEOTIDE SEQUENCE</scope>
    <source>
        <strain evidence="1">CL356</strain>
    </source>
</reference>
<accession>A0ACA9P770</accession>
<protein>
    <submittedName>
        <fullName evidence="1">789_t:CDS:1</fullName>
    </submittedName>
</protein>
<proteinExistence type="predicted"/>
<comment type="caution">
    <text evidence="1">The sequence shown here is derived from an EMBL/GenBank/DDBJ whole genome shotgun (WGS) entry which is preliminary data.</text>
</comment>
<organism evidence="1 2">
    <name type="scientific">Acaulospora colombiana</name>
    <dbReference type="NCBI Taxonomy" id="27376"/>
    <lineage>
        <taxon>Eukaryota</taxon>
        <taxon>Fungi</taxon>
        <taxon>Fungi incertae sedis</taxon>
        <taxon>Mucoromycota</taxon>
        <taxon>Glomeromycotina</taxon>
        <taxon>Glomeromycetes</taxon>
        <taxon>Diversisporales</taxon>
        <taxon>Acaulosporaceae</taxon>
        <taxon>Acaulospora</taxon>
    </lineage>
</organism>
<name>A0ACA9P770_9GLOM</name>
<sequence length="589" mass="67322">MGYKGLYREAHSDLSDETFCAQALNDLEAAMGLAGDNWTHTLLLAIIITLTLRIHNFVQHEHLKLHAVNILSQARRTAFEWILTLQALVANQKQKQPQLRHALLGASLVLRATFDLESKEITSFDTGEDGIARYIFAGTFLTDPTLDSLPVGIRFLAQHDRRAALRLQPHVAIHCAVNPTILHVAVSFRWSTFDLKGSGWRQLATPAERWWSFTTPENSERMQRVVHLNLLDGSFLIDGASFDHLPNEITKHMTYKELFHNNDIENVCPSTIRGMSYEGYYQGHQVHLTLKGEELIIRHYEHGHIEEFIPSSILKGDLPYTLVHGSHHWYMEDSNSLEIRSQDQTWLKKEPRVWTAALRRKSRALLGNVTRNVTSTTYHLVDPHSPLYDHLLTRLQPLETRKDAGAYGHPLTSIKLQNAGGYFTYDVDNLLGRLHVMETTHWHPVLPTLSQDPNFLPIVEAILDHWQRLDKFHSIGQNLATRPHPPGMNHLSARANVRNWIFHSSAYSIPTLEDVAYKHRDCIHEQESKERERLTFQVAALSNPFTTKFPYTVSLADTVQGWGRVEAPKDWSCDDVPLWMSAEIAMSEL</sequence>
<keyword evidence="2" id="KW-1185">Reference proteome</keyword>
<dbReference type="Proteomes" id="UP000789525">
    <property type="component" value="Unassembled WGS sequence"/>
</dbReference>
<dbReference type="EMBL" id="CAJVPT010030865">
    <property type="protein sequence ID" value="CAG8695734.1"/>
    <property type="molecule type" value="Genomic_DNA"/>
</dbReference>